<accession>A0A0C3BXB8</accession>
<sequence length="161" mass="18466">MDFAINADILFRDAYSLSDPAPELLKLIKFHPTRNTIAWLMTCYFQAVEKNPPRACALTSTLVTLRESPYGPIMQDGSTLERELRRELDYRFMLRFDEIDLAKHKFGRIGPSNPYLITCLLSALSLKYNLSSPSYVIHYQQSLPGLVTQCKSSICRRPPVY</sequence>
<reference evidence="2" key="2">
    <citation type="submission" date="2015-01" db="EMBL/GenBank/DDBJ databases">
        <title>Evolutionary Origins and Diversification of the Mycorrhizal Mutualists.</title>
        <authorList>
            <consortium name="DOE Joint Genome Institute"/>
            <consortium name="Mycorrhizal Genomics Consortium"/>
            <person name="Kohler A."/>
            <person name="Kuo A."/>
            <person name="Nagy L.G."/>
            <person name="Floudas D."/>
            <person name="Copeland A."/>
            <person name="Barry K.W."/>
            <person name="Cichocki N."/>
            <person name="Veneault-Fourrey C."/>
            <person name="LaButti K."/>
            <person name="Lindquist E.A."/>
            <person name="Lipzen A."/>
            <person name="Lundell T."/>
            <person name="Morin E."/>
            <person name="Murat C."/>
            <person name="Riley R."/>
            <person name="Ohm R."/>
            <person name="Sun H."/>
            <person name="Tunlid A."/>
            <person name="Henrissat B."/>
            <person name="Grigoriev I.V."/>
            <person name="Hibbett D.S."/>
            <person name="Martin F."/>
        </authorList>
    </citation>
    <scope>NUCLEOTIDE SEQUENCE [LARGE SCALE GENOMIC DNA]</scope>
    <source>
        <strain evidence="2">h7</strain>
    </source>
</reference>
<evidence type="ECO:0000313" key="2">
    <source>
        <dbReference type="Proteomes" id="UP000053424"/>
    </source>
</evidence>
<evidence type="ECO:0000313" key="1">
    <source>
        <dbReference type="EMBL" id="KIM41205.1"/>
    </source>
</evidence>
<name>A0A0C3BXB8_HEBCY</name>
<organism evidence="1 2">
    <name type="scientific">Hebeloma cylindrosporum</name>
    <dbReference type="NCBI Taxonomy" id="76867"/>
    <lineage>
        <taxon>Eukaryota</taxon>
        <taxon>Fungi</taxon>
        <taxon>Dikarya</taxon>
        <taxon>Basidiomycota</taxon>
        <taxon>Agaricomycotina</taxon>
        <taxon>Agaricomycetes</taxon>
        <taxon>Agaricomycetidae</taxon>
        <taxon>Agaricales</taxon>
        <taxon>Agaricineae</taxon>
        <taxon>Hymenogastraceae</taxon>
        <taxon>Hebeloma</taxon>
    </lineage>
</organism>
<proteinExistence type="predicted"/>
<protein>
    <submittedName>
        <fullName evidence="1">Uncharacterized protein</fullName>
    </submittedName>
</protein>
<dbReference type="EMBL" id="KN831780">
    <property type="protein sequence ID" value="KIM41205.1"/>
    <property type="molecule type" value="Genomic_DNA"/>
</dbReference>
<gene>
    <name evidence="1" type="ORF">M413DRAFT_27604</name>
</gene>
<dbReference type="AlphaFoldDB" id="A0A0C3BXB8"/>
<keyword evidence="2" id="KW-1185">Reference proteome</keyword>
<reference evidence="1 2" key="1">
    <citation type="submission" date="2014-04" db="EMBL/GenBank/DDBJ databases">
        <authorList>
            <consortium name="DOE Joint Genome Institute"/>
            <person name="Kuo A."/>
            <person name="Gay G."/>
            <person name="Dore J."/>
            <person name="Kohler A."/>
            <person name="Nagy L.G."/>
            <person name="Floudas D."/>
            <person name="Copeland A."/>
            <person name="Barry K.W."/>
            <person name="Cichocki N."/>
            <person name="Veneault-Fourrey C."/>
            <person name="LaButti K."/>
            <person name="Lindquist E.A."/>
            <person name="Lipzen A."/>
            <person name="Lundell T."/>
            <person name="Morin E."/>
            <person name="Murat C."/>
            <person name="Sun H."/>
            <person name="Tunlid A."/>
            <person name="Henrissat B."/>
            <person name="Grigoriev I.V."/>
            <person name="Hibbett D.S."/>
            <person name="Martin F."/>
            <person name="Nordberg H.P."/>
            <person name="Cantor M.N."/>
            <person name="Hua S.X."/>
        </authorList>
    </citation>
    <scope>NUCLEOTIDE SEQUENCE [LARGE SCALE GENOMIC DNA]</scope>
    <source>
        <strain evidence="2">h7</strain>
    </source>
</reference>
<dbReference type="Proteomes" id="UP000053424">
    <property type="component" value="Unassembled WGS sequence"/>
</dbReference>
<dbReference type="HOGENOM" id="CLU_1643899_0_0_1"/>